<gene>
    <name evidence="2" type="ORF">NS258_03250</name>
</gene>
<keyword evidence="1" id="KW-1133">Transmembrane helix</keyword>
<dbReference type="PATRIC" id="fig|33051.5.peg.1022"/>
<dbReference type="EMBL" id="LDTC01000017">
    <property type="protein sequence ID" value="KTW16881.1"/>
    <property type="molecule type" value="Genomic_DNA"/>
</dbReference>
<comment type="caution">
    <text evidence="2">The sequence shown here is derived from an EMBL/GenBank/DDBJ whole genome shotgun (WGS) entry which is preliminary data.</text>
</comment>
<evidence type="ECO:0000313" key="3">
    <source>
        <dbReference type="Proteomes" id="UP000074410"/>
    </source>
</evidence>
<evidence type="ECO:0000256" key="1">
    <source>
        <dbReference type="SAM" id="Phobius"/>
    </source>
</evidence>
<reference evidence="2 3" key="1">
    <citation type="journal article" date="2016" name="Front. Microbiol.">
        <title>Genomic Resource of Rice Seed Associated Bacteria.</title>
        <authorList>
            <person name="Midha S."/>
            <person name="Bansal K."/>
            <person name="Sharma S."/>
            <person name="Kumar N."/>
            <person name="Patil P.P."/>
            <person name="Chaudhry V."/>
            <person name="Patil P.B."/>
        </authorList>
    </citation>
    <scope>NUCLEOTIDE SEQUENCE [LARGE SCALE GENOMIC DNA]</scope>
    <source>
        <strain evidence="2 3">NS258</strain>
    </source>
</reference>
<protein>
    <submittedName>
        <fullName evidence="2">Uncharacterized protein</fullName>
    </submittedName>
</protein>
<dbReference type="Proteomes" id="UP000074410">
    <property type="component" value="Unassembled WGS sequence"/>
</dbReference>
<organism evidence="2 3">
    <name type="scientific">Sphingomonas sanguinis</name>
    <dbReference type="NCBI Taxonomy" id="33051"/>
    <lineage>
        <taxon>Bacteria</taxon>
        <taxon>Pseudomonadati</taxon>
        <taxon>Pseudomonadota</taxon>
        <taxon>Alphaproteobacteria</taxon>
        <taxon>Sphingomonadales</taxon>
        <taxon>Sphingomonadaceae</taxon>
        <taxon>Sphingomonas</taxon>
    </lineage>
</organism>
<feature type="transmembrane region" description="Helical" evidence="1">
    <location>
        <begin position="210"/>
        <end position="228"/>
    </location>
</feature>
<dbReference type="RefSeq" id="WP_058715702.1">
    <property type="nucleotide sequence ID" value="NZ_LDTC01000017.1"/>
</dbReference>
<sequence>MPNLDSGHYFFSALVPVWNDGIVQHVSVGTAKPMKSSPIHMVREALETLPTALQSRATEAIGINSPFARSNRTHFARFAIIDQPNYNGRDPENALLEVIRNTDLLAPQPNDQLTCPYIIVSIDFDPSTLDAKDEPRSYLEELWTLMPQELTAVFQYCYGFHADPARGYPGVTDAKSFADFLIPCQIETTMSFNDYYTGPPPLRSASLTPFFLLAATAVLGGLVTNHLWHWASWGMAILAAVALLILVVLIGFRYVLWFGGKAFPGNPDATLPHVLKGLYLQQAFVPFAAAQQGRTQDERGAAFRAFLETHRPADLAGPTQSPGVIRSTIMQVAP</sequence>
<dbReference type="AlphaFoldDB" id="A0A147JBQ6"/>
<proteinExistence type="predicted"/>
<evidence type="ECO:0000313" key="2">
    <source>
        <dbReference type="EMBL" id="KTW16881.1"/>
    </source>
</evidence>
<accession>A0A147JBQ6</accession>
<feature type="transmembrane region" description="Helical" evidence="1">
    <location>
        <begin position="234"/>
        <end position="256"/>
    </location>
</feature>
<name>A0A147JBQ6_9SPHN</name>
<keyword evidence="1" id="KW-0812">Transmembrane</keyword>
<keyword evidence="1" id="KW-0472">Membrane</keyword>